<dbReference type="InterPro" id="IPR012677">
    <property type="entry name" value="Nucleotide-bd_a/b_plait_sf"/>
</dbReference>
<evidence type="ECO:0000313" key="4">
    <source>
        <dbReference type="Proteomes" id="UP001154282"/>
    </source>
</evidence>
<sequence length="264" mass="28550">MSPGGGYTIEVTSLSHKATEKDVRDFFTHCGTVENIEIIRSGEYACTAYVTFRDPYALETAILLSGARIADQPVCISLWGTQICESDNPWNSPSWQPEGRAYHEATHHVNHLGSSPGEAVTVAQEVVKTMLAKGYVLGKDALVKARALDESHKVTAVAAAKVAELSSRIGLTESIQSGMETARFIDEKYHVSDITKTAVLYTGAAAVTAATITGRTAAAAAHAVVNSSSSPRVRSGSRMFWAVRPMQPRSLDIKRASREWRNGR</sequence>
<protein>
    <recommendedName>
        <fullName evidence="2">RRM domain-containing protein</fullName>
    </recommendedName>
</protein>
<feature type="domain" description="RRM" evidence="2">
    <location>
        <begin position="7"/>
        <end position="81"/>
    </location>
</feature>
<dbReference type="InterPro" id="IPR035979">
    <property type="entry name" value="RBD_domain_sf"/>
</dbReference>
<proteinExistence type="predicted"/>
<dbReference type="EMBL" id="CAMGYJ010000002">
    <property type="protein sequence ID" value="CAI0388580.1"/>
    <property type="molecule type" value="Genomic_DNA"/>
</dbReference>
<dbReference type="PROSITE" id="PS50102">
    <property type="entry name" value="RRM"/>
    <property type="match status" value="1"/>
</dbReference>
<dbReference type="PANTHER" id="PTHR32343">
    <property type="entry name" value="SERINE/ARGININE-RICH SPLICING FACTOR"/>
    <property type="match status" value="1"/>
</dbReference>
<keyword evidence="4" id="KW-1185">Reference proteome</keyword>
<dbReference type="SMART" id="SM00360">
    <property type="entry name" value="RRM"/>
    <property type="match status" value="1"/>
</dbReference>
<accession>A0AAV0HWY2</accession>
<dbReference type="Gene3D" id="3.30.70.330">
    <property type="match status" value="1"/>
</dbReference>
<name>A0AAV0HWY2_9ROSI</name>
<evidence type="ECO:0000313" key="3">
    <source>
        <dbReference type="EMBL" id="CAI0388580.1"/>
    </source>
</evidence>
<evidence type="ECO:0000259" key="2">
    <source>
        <dbReference type="PROSITE" id="PS50102"/>
    </source>
</evidence>
<dbReference type="SUPFAM" id="SSF54928">
    <property type="entry name" value="RNA-binding domain, RBD"/>
    <property type="match status" value="1"/>
</dbReference>
<dbReference type="GO" id="GO:0003723">
    <property type="term" value="F:RNA binding"/>
    <property type="evidence" value="ECO:0007669"/>
    <property type="project" value="UniProtKB-UniRule"/>
</dbReference>
<dbReference type="InterPro" id="IPR000504">
    <property type="entry name" value="RRM_dom"/>
</dbReference>
<dbReference type="Proteomes" id="UP001154282">
    <property type="component" value="Unassembled WGS sequence"/>
</dbReference>
<reference evidence="3" key="1">
    <citation type="submission" date="2022-08" db="EMBL/GenBank/DDBJ databases">
        <authorList>
            <person name="Gutierrez-Valencia J."/>
        </authorList>
    </citation>
    <scope>NUCLEOTIDE SEQUENCE</scope>
</reference>
<dbReference type="Pfam" id="PF00076">
    <property type="entry name" value="RRM_1"/>
    <property type="match status" value="1"/>
</dbReference>
<dbReference type="PANTHER" id="PTHR32343:SF16">
    <property type="entry name" value="RNA-BINDING (RRM_RBD_RNP MOTIFS) FAMILY PROTEIN"/>
    <property type="match status" value="1"/>
</dbReference>
<comment type="caution">
    <text evidence="3">The sequence shown here is derived from an EMBL/GenBank/DDBJ whole genome shotgun (WGS) entry which is preliminary data.</text>
</comment>
<evidence type="ECO:0000256" key="1">
    <source>
        <dbReference type="PROSITE-ProRule" id="PRU00176"/>
    </source>
</evidence>
<dbReference type="AlphaFoldDB" id="A0AAV0HWY2"/>
<keyword evidence="1" id="KW-0694">RNA-binding</keyword>
<organism evidence="3 4">
    <name type="scientific">Linum tenue</name>
    <dbReference type="NCBI Taxonomy" id="586396"/>
    <lineage>
        <taxon>Eukaryota</taxon>
        <taxon>Viridiplantae</taxon>
        <taxon>Streptophyta</taxon>
        <taxon>Embryophyta</taxon>
        <taxon>Tracheophyta</taxon>
        <taxon>Spermatophyta</taxon>
        <taxon>Magnoliopsida</taxon>
        <taxon>eudicotyledons</taxon>
        <taxon>Gunneridae</taxon>
        <taxon>Pentapetalae</taxon>
        <taxon>rosids</taxon>
        <taxon>fabids</taxon>
        <taxon>Malpighiales</taxon>
        <taxon>Linaceae</taxon>
        <taxon>Linum</taxon>
    </lineage>
</organism>
<gene>
    <name evidence="3" type="ORF">LITE_LOCUS5876</name>
</gene>